<dbReference type="GO" id="GO:0003677">
    <property type="term" value="F:DNA binding"/>
    <property type="evidence" value="ECO:0007669"/>
    <property type="project" value="InterPro"/>
</dbReference>
<sequence>MNKIKKIRSDLGITRKGLAEIVGCTPGAIGHYENGRRTPDLAICRTIVSAFREQGIEITLDDVFPPPERLAHE</sequence>
<keyword evidence="3" id="KW-1185">Reference proteome</keyword>
<dbReference type="InterPro" id="IPR001387">
    <property type="entry name" value="Cro/C1-type_HTH"/>
</dbReference>
<comment type="caution">
    <text evidence="2">The sequence shown here is derived from an EMBL/GenBank/DDBJ whole genome shotgun (WGS) entry which is preliminary data.</text>
</comment>
<dbReference type="OrthoDB" id="6877645at2"/>
<protein>
    <submittedName>
        <fullName evidence="2">Transcriptional regulator</fullName>
    </submittedName>
</protein>
<evidence type="ECO:0000313" key="3">
    <source>
        <dbReference type="Proteomes" id="UP000221980"/>
    </source>
</evidence>
<dbReference type="SMART" id="SM00530">
    <property type="entry name" value="HTH_XRE"/>
    <property type="match status" value="1"/>
</dbReference>
<dbReference type="InterPro" id="IPR010982">
    <property type="entry name" value="Lambda_DNA-bd_dom_sf"/>
</dbReference>
<evidence type="ECO:0000259" key="1">
    <source>
        <dbReference type="PROSITE" id="PS50943"/>
    </source>
</evidence>
<dbReference type="Pfam" id="PF01381">
    <property type="entry name" value="HTH_3"/>
    <property type="match status" value="1"/>
</dbReference>
<accession>A0A2D0JJJ3</accession>
<dbReference type="CDD" id="cd00093">
    <property type="entry name" value="HTH_XRE"/>
    <property type="match status" value="1"/>
</dbReference>
<name>A0A2D0JJJ3_9GAMM</name>
<dbReference type="Proteomes" id="UP000221980">
    <property type="component" value="Unassembled WGS sequence"/>
</dbReference>
<organism evidence="2 3">
    <name type="scientific">Xenorhabdus miraniensis</name>
    <dbReference type="NCBI Taxonomy" id="351674"/>
    <lineage>
        <taxon>Bacteria</taxon>
        <taxon>Pseudomonadati</taxon>
        <taxon>Pseudomonadota</taxon>
        <taxon>Gammaproteobacteria</taxon>
        <taxon>Enterobacterales</taxon>
        <taxon>Morganellaceae</taxon>
        <taxon>Xenorhabdus</taxon>
    </lineage>
</organism>
<dbReference type="RefSeq" id="WP_099115977.1">
    <property type="nucleotide sequence ID" value="NZ_CAWNQI010000078.1"/>
</dbReference>
<reference evidence="2 3" key="1">
    <citation type="journal article" date="2017" name="Nat. Microbiol.">
        <title>Natural product diversity associated with the nematode symbionts Photorhabdus and Xenorhabdus.</title>
        <authorList>
            <person name="Tobias N.J."/>
            <person name="Wolff H."/>
            <person name="Djahanschiri B."/>
            <person name="Grundmann F."/>
            <person name="Kronenwerth M."/>
            <person name="Shi Y.M."/>
            <person name="Simonyi S."/>
            <person name="Grun P."/>
            <person name="Shapiro-Ilan D."/>
            <person name="Pidot S.J."/>
            <person name="Stinear T.P."/>
            <person name="Ebersberger I."/>
            <person name="Bode H.B."/>
        </authorList>
    </citation>
    <scope>NUCLEOTIDE SEQUENCE [LARGE SCALE GENOMIC DNA]</scope>
    <source>
        <strain evidence="2 3">DSM 17902</strain>
    </source>
</reference>
<dbReference type="SUPFAM" id="SSF47413">
    <property type="entry name" value="lambda repressor-like DNA-binding domains"/>
    <property type="match status" value="1"/>
</dbReference>
<dbReference type="PROSITE" id="PS50943">
    <property type="entry name" value="HTH_CROC1"/>
    <property type="match status" value="1"/>
</dbReference>
<dbReference type="EMBL" id="NITZ01000044">
    <property type="protein sequence ID" value="PHM45596.1"/>
    <property type="molecule type" value="Genomic_DNA"/>
</dbReference>
<proteinExistence type="predicted"/>
<feature type="domain" description="HTH cro/C1-type" evidence="1">
    <location>
        <begin position="4"/>
        <end position="63"/>
    </location>
</feature>
<dbReference type="Gene3D" id="1.10.260.40">
    <property type="entry name" value="lambda repressor-like DNA-binding domains"/>
    <property type="match status" value="1"/>
</dbReference>
<gene>
    <name evidence="2" type="ORF">Xmir_04230</name>
</gene>
<dbReference type="AlphaFoldDB" id="A0A2D0JJJ3"/>
<evidence type="ECO:0000313" key="2">
    <source>
        <dbReference type="EMBL" id="PHM45596.1"/>
    </source>
</evidence>